<proteinExistence type="predicted"/>
<dbReference type="STRING" id="647171.MetfoDRAFT_1937"/>
<dbReference type="EMBL" id="AGJL01000085">
    <property type="protein sequence ID" value="EHP83637.1"/>
    <property type="molecule type" value="Genomic_DNA"/>
</dbReference>
<accession>H1L1L3</accession>
<dbReference type="OrthoDB" id="88750at2157"/>
<evidence type="ECO:0000313" key="1">
    <source>
        <dbReference type="EMBL" id="EHP83637.1"/>
    </source>
</evidence>
<dbReference type="RefSeq" id="WP_007045356.1">
    <property type="nucleotide sequence ID" value="NZ_AGJL01000085.1"/>
</dbReference>
<name>H1L1L3_9EURY</name>
<evidence type="ECO:0000313" key="2">
    <source>
        <dbReference type="Proteomes" id="UP000003706"/>
    </source>
</evidence>
<gene>
    <name evidence="1" type="ORF">MetfoDRAFT_1937</name>
</gene>
<sequence>MKLWGKELFKIFALVAMLCIVGGVFATSTINNNVKIIDNKDQNLQNLPIYIFGDKNYNMPYISCKINDLTKIPKGKYIIIIAKTPNKDDSKLLENMLKNGNVIITTKDSYKKIQSIVSKIIGTKKPVVSISYTDKNGKIVENKIYIYMLSPSKIKGKKYCIHVYGFAGDNISDSVIKKATEMLQYSPKSNDWNYVDRVYWSSGDWAKPYGRLNIEHIIMQNPNNPSYKCVRGTTQIISGESLGWEDNGWVYDNYELKNYYKVDYNGNGNHLVDYSPGDIDNTIPSISVTLGYLPSLSISWNYPGDHIYRIVDLSDFSENVACWEHLFHCWYNPWGTSATIKVEPGFEYEHSGSAEQLWKITGKWLAHYYCLRADKPEYLTVYIHYNG</sequence>
<dbReference type="AlphaFoldDB" id="H1L1L3"/>
<reference evidence="1 2" key="1">
    <citation type="submission" date="2011-09" db="EMBL/GenBank/DDBJ databases">
        <title>The draft genome of Methanotorris formicicus Mc-S-70.</title>
        <authorList>
            <consortium name="US DOE Joint Genome Institute (JGI-PGF)"/>
            <person name="Lucas S."/>
            <person name="Han J."/>
            <person name="Lapidus A."/>
            <person name="Cheng J.-F."/>
            <person name="Goodwin L."/>
            <person name="Pitluck S."/>
            <person name="Peters L."/>
            <person name="Land M.L."/>
            <person name="Hauser L."/>
            <person name="Sieprawska-Lupa M."/>
            <person name="Takai K."/>
            <person name="Miyazaki J."/>
            <person name="Whitman W."/>
            <person name="Woyke T.J."/>
        </authorList>
    </citation>
    <scope>NUCLEOTIDE SEQUENCE [LARGE SCALE GENOMIC DNA]</scope>
    <source>
        <strain evidence="1 2">Mc-S-70</strain>
    </source>
</reference>
<organism evidence="1 2">
    <name type="scientific">Methanotorris formicicus Mc-S-70</name>
    <dbReference type="NCBI Taxonomy" id="647171"/>
    <lineage>
        <taxon>Archaea</taxon>
        <taxon>Methanobacteriati</taxon>
        <taxon>Methanobacteriota</taxon>
        <taxon>Methanomada group</taxon>
        <taxon>Methanococci</taxon>
        <taxon>Methanococcales</taxon>
        <taxon>Methanocaldococcaceae</taxon>
        <taxon>Methanotorris</taxon>
    </lineage>
</organism>
<keyword evidence="2" id="KW-1185">Reference proteome</keyword>
<comment type="caution">
    <text evidence="1">The sequence shown here is derived from an EMBL/GenBank/DDBJ whole genome shotgun (WGS) entry which is preliminary data.</text>
</comment>
<protein>
    <submittedName>
        <fullName evidence="1">Uncharacterized protein</fullName>
    </submittedName>
</protein>
<dbReference type="Proteomes" id="UP000003706">
    <property type="component" value="Unassembled WGS sequence"/>
</dbReference>